<dbReference type="AlphaFoldDB" id="A0A075G864"/>
<dbReference type="Gene3D" id="3.40.50.300">
    <property type="entry name" value="P-loop containing nucleotide triphosphate hydrolases"/>
    <property type="match status" value="1"/>
</dbReference>
<evidence type="ECO:0000256" key="1">
    <source>
        <dbReference type="ARBA" id="ARBA00022741"/>
    </source>
</evidence>
<evidence type="ECO:0000256" key="2">
    <source>
        <dbReference type="ARBA" id="ARBA00022840"/>
    </source>
</evidence>
<dbReference type="PROSITE" id="PS50893">
    <property type="entry name" value="ABC_TRANSPORTER_2"/>
    <property type="match status" value="1"/>
</dbReference>
<dbReference type="NCBIfam" id="TIGR01978">
    <property type="entry name" value="sufC"/>
    <property type="match status" value="1"/>
</dbReference>
<dbReference type="PANTHER" id="PTHR43204:SF1">
    <property type="entry name" value="ABC TRANSPORTER I FAMILY MEMBER 6, CHLOROPLASTIC"/>
    <property type="match status" value="1"/>
</dbReference>
<dbReference type="GO" id="GO:0005524">
    <property type="term" value="F:ATP binding"/>
    <property type="evidence" value="ECO:0007669"/>
    <property type="project" value="UniProtKB-KW"/>
</dbReference>
<dbReference type="InterPro" id="IPR003439">
    <property type="entry name" value="ABC_transporter-like_ATP-bd"/>
</dbReference>
<dbReference type="SMART" id="SM00382">
    <property type="entry name" value="AAA"/>
    <property type="match status" value="1"/>
</dbReference>
<accession>A0A075G864</accession>
<organism evidence="4">
    <name type="scientific">uncultured marine group II/III euryarchaeote KM3_113_E08</name>
    <dbReference type="NCBI Taxonomy" id="1457853"/>
    <lineage>
        <taxon>Archaea</taxon>
        <taxon>Methanobacteriati</taxon>
        <taxon>Methanobacteriota</taxon>
        <taxon>environmental samples</taxon>
    </lineage>
</organism>
<dbReference type="EMBL" id="KF900566">
    <property type="protein sequence ID" value="AIE99549.1"/>
    <property type="molecule type" value="Genomic_DNA"/>
</dbReference>
<dbReference type="SUPFAM" id="SSF52540">
    <property type="entry name" value="P-loop containing nucleoside triphosphate hydrolases"/>
    <property type="match status" value="1"/>
</dbReference>
<dbReference type="GO" id="GO:0016887">
    <property type="term" value="F:ATP hydrolysis activity"/>
    <property type="evidence" value="ECO:0007669"/>
    <property type="project" value="InterPro"/>
</dbReference>
<dbReference type="CDD" id="cd03217">
    <property type="entry name" value="ABC_FeS_Assembly"/>
    <property type="match status" value="1"/>
</dbReference>
<dbReference type="PANTHER" id="PTHR43204">
    <property type="entry name" value="ABC TRANSPORTER I FAMILY MEMBER 6, CHLOROPLASTIC"/>
    <property type="match status" value="1"/>
</dbReference>
<evidence type="ECO:0000313" key="4">
    <source>
        <dbReference type="EMBL" id="AIE99549.1"/>
    </source>
</evidence>
<keyword evidence="1" id="KW-0547">Nucleotide-binding</keyword>
<evidence type="ECO:0000259" key="3">
    <source>
        <dbReference type="PROSITE" id="PS50893"/>
    </source>
</evidence>
<dbReference type="PROSITE" id="PS00211">
    <property type="entry name" value="ABC_TRANSPORTER_1"/>
    <property type="match status" value="1"/>
</dbReference>
<dbReference type="InterPro" id="IPR017871">
    <property type="entry name" value="ABC_transporter-like_CS"/>
</dbReference>
<gene>
    <name evidence="4" type="primary">sufC</name>
</gene>
<reference evidence="4" key="1">
    <citation type="journal article" date="2014" name="Genome Biol. Evol.">
        <title>Pangenome evidence for extensive interdomain horizontal transfer affecting lineage core and shell genes in uncultured planktonic thaumarchaeota and euryarchaeota.</title>
        <authorList>
            <person name="Deschamps P."/>
            <person name="Zivanovic Y."/>
            <person name="Moreira D."/>
            <person name="Rodriguez-Valera F."/>
            <person name="Lopez-Garcia P."/>
        </authorList>
    </citation>
    <scope>NUCLEOTIDE SEQUENCE</scope>
</reference>
<dbReference type="InterPro" id="IPR010230">
    <property type="entry name" value="FeS-cluster_ATPase_SufC"/>
</dbReference>
<name>A0A075G864_9EURY</name>
<protein>
    <submittedName>
        <fullName evidence="4">ABC transporter ATP-binding protein (SufC)</fullName>
    </submittedName>
</protein>
<dbReference type="InterPro" id="IPR003593">
    <property type="entry name" value="AAA+_ATPase"/>
</dbReference>
<proteinExistence type="predicted"/>
<sequence>MSDEGVVEIRNLHVSIGDEAILNGIDLTMKKGEIHALMGRNGSGKSTLAKVLMGHPEYEVTDGSVTIDGEDILSLEPWERARLGVFLSFQYPQSVPGLQVGNFLRKSVAAIRGGNAPKARDFRKELKTCMDLLDVDRKFLGRYVNDGFSGGEKKRLEILQLMLLKPQLAVLDETDSGLDIDALRTVATGINSSVGNAACLIITHYQRILEHVNPTYVHVIVDGKIAASGGPELALKLEDKGYEWLEEEGVPA</sequence>
<dbReference type="InterPro" id="IPR027417">
    <property type="entry name" value="P-loop_NTPase"/>
</dbReference>
<keyword evidence="2 4" id="KW-0067">ATP-binding</keyword>
<feature type="domain" description="ABC transporter" evidence="3">
    <location>
        <begin position="7"/>
        <end position="247"/>
    </location>
</feature>
<dbReference type="Pfam" id="PF00005">
    <property type="entry name" value="ABC_tran"/>
    <property type="match status" value="1"/>
</dbReference>